<dbReference type="Proteomes" id="UP000694930">
    <property type="component" value="Chromosome 8"/>
</dbReference>
<dbReference type="InterPro" id="IPR032675">
    <property type="entry name" value="LRR_dom_sf"/>
</dbReference>
<dbReference type="InterPro" id="IPR053781">
    <property type="entry name" value="F-box_AtFBL13-like"/>
</dbReference>
<dbReference type="InterPro" id="IPR036047">
    <property type="entry name" value="F-box-like_dom_sf"/>
</dbReference>
<dbReference type="GeneID" id="107027419"/>
<accession>A0ABM1VGI6</accession>
<sequence>MVIADGPLLKRENLKTMAGGDQLSNLPDSILLHILSMLPNNKEVVRTSVLSERWRFLWKSVPISLNFKFPDSDNENDTLDYLVSIHRELHYWRSCEKIQKLNVQDLKYAQRFSKDVNLWVHFATKLANVENFGLKFITDNQRYEFPQFAYKNASLKSLFLVHCQLNPFGNVNWSSLVSLVMYNMEFIDGVMEKVLSGCPNLEYLELDEFSGIRRLEISSVKLRELIIREYENENHDLGLELIAPYIKILKIVGWCSEIHIINVASLVTAMLCLYFDFDLGKEQYLEKETSLFKELLHSVAHVENLTLGSWCIECLSILELKGWEFPPSSRKFLKLDVEFNQLDFPGICCFLQSSLDLETLVIHWYDVELGYLLSWYTDWDEETRRLEPHNFNGSFPYLKTIKILNFNGCVLPLIKYLLKHAIVLEKLDIVAAVQRNHTSPDYVTVAREVLSYPRSSPHASVLLSYR</sequence>
<dbReference type="RefSeq" id="XP_027774854.1">
    <property type="nucleotide sequence ID" value="XM_027919053.1"/>
</dbReference>
<dbReference type="SUPFAM" id="SSF52047">
    <property type="entry name" value="RNI-like"/>
    <property type="match status" value="1"/>
</dbReference>
<organism evidence="3 4">
    <name type="scientific">Solanum pennellii</name>
    <name type="common">Tomato</name>
    <name type="synonym">Lycopersicon pennellii</name>
    <dbReference type="NCBI Taxonomy" id="28526"/>
    <lineage>
        <taxon>Eukaryota</taxon>
        <taxon>Viridiplantae</taxon>
        <taxon>Streptophyta</taxon>
        <taxon>Embryophyta</taxon>
        <taxon>Tracheophyta</taxon>
        <taxon>Spermatophyta</taxon>
        <taxon>Magnoliopsida</taxon>
        <taxon>eudicotyledons</taxon>
        <taxon>Gunneridae</taxon>
        <taxon>Pentapetalae</taxon>
        <taxon>asterids</taxon>
        <taxon>lamiids</taxon>
        <taxon>Solanales</taxon>
        <taxon>Solanaceae</taxon>
        <taxon>Solanoideae</taxon>
        <taxon>Solaneae</taxon>
        <taxon>Solanum</taxon>
        <taxon>Solanum subgen. Lycopersicon</taxon>
    </lineage>
</organism>
<evidence type="ECO:0000313" key="4">
    <source>
        <dbReference type="RefSeq" id="XP_027774854.1"/>
    </source>
</evidence>
<dbReference type="InterPro" id="IPR055357">
    <property type="entry name" value="LRR_At1g61320_AtMIF1"/>
</dbReference>
<name>A0ABM1VGI6_SOLPN</name>
<dbReference type="Pfam" id="PF00646">
    <property type="entry name" value="F-box"/>
    <property type="match status" value="1"/>
</dbReference>
<evidence type="ECO:0000313" key="3">
    <source>
        <dbReference type="Proteomes" id="UP000694930"/>
    </source>
</evidence>
<proteinExistence type="predicted"/>
<evidence type="ECO:0000259" key="1">
    <source>
        <dbReference type="Pfam" id="PF00646"/>
    </source>
</evidence>
<feature type="domain" description="F-box" evidence="1">
    <location>
        <begin position="23"/>
        <end position="63"/>
    </location>
</feature>
<gene>
    <name evidence="4" type="primary">LOC107027419</name>
</gene>
<dbReference type="PANTHER" id="PTHR34223">
    <property type="entry name" value="OS11G0201299 PROTEIN"/>
    <property type="match status" value="1"/>
</dbReference>
<dbReference type="InterPro" id="IPR053197">
    <property type="entry name" value="F-box_SCFL_complex_component"/>
</dbReference>
<dbReference type="PANTHER" id="PTHR34223:SF51">
    <property type="entry name" value="OS06G0556300 PROTEIN"/>
    <property type="match status" value="1"/>
</dbReference>
<keyword evidence="3" id="KW-1185">Reference proteome</keyword>
<reference evidence="3" key="1">
    <citation type="journal article" date="2014" name="Nat. Genet.">
        <title>The genome of the stress-tolerant wild tomato species Solanum pennellii.</title>
        <authorList>
            <person name="Bolger A."/>
            <person name="Scossa F."/>
            <person name="Bolger M.E."/>
            <person name="Lanz C."/>
            <person name="Maumus F."/>
            <person name="Tohge T."/>
            <person name="Quesneville H."/>
            <person name="Alseekh S."/>
            <person name="Sorensen I."/>
            <person name="Lichtenstein G."/>
            <person name="Fich E.A."/>
            <person name="Conte M."/>
            <person name="Keller H."/>
            <person name="Schneeberger K."/>
            <person name="Schwacke R."/>
            <person name="Ofner I."/>
            <person name="Vrebalov J."/>
            <person name="Xu Y."/>
            <person name="Osorio S."/>
            <person name="Aflitos S.A."/>
            <person name="Schijlen E."/>
            <person name="Jimenez-Gomez J.M."/>
            <person name="Ryngajllo M."/>
            <person name="Kimura S."/>
            <person name="Kumar R."/>
            <person name="Koenig D."/>
            <person name="Headland L.R."/>
            <person name="Maloof J.N."/>
            <person name="Sinha N."/>
            <person name="van Ham R.C."/>
            <person name="Lankhorst R.K."/>
            <person name="Mao L."/>
            <person name="Vogel A."/>
            <person name="Arsova B."/>
            <person name="Panstruga R."/>
            <person name="Fei Z."/>
            <person name="Rose J.K."/>
            <person name="Zamir D."/>
            <person name="Carrari F."/>
            <person name="Giovannoni J.J."/>
            <person name="Weigel D."/>
            <person name="Usadel B."/>
            <person name="Fernie A.R."/>
        </authorList>
    </citation>
    <scope>NUCLEOTIDE SEQUENCE [LARGE SCALE GENOMIC DNA]</scope>
    <source>
        <strain evidence="3">cv. LA0716</strain>
    </source>
</reference>
<dbReference type="Gene3D" id="1.20.1280.50">
    <property type="match status" value="1"/>
</dbReference>
<dbReference type="Gene3D" id="3.80.10.10">
    <property type="entry name" value="Ribonuclease Inhibitor"/>
    <property type="match status" value="1"/>
</dbReference>
<protein>
    <submittedName>
        <fullName evidence="4">F-box protein At5g03100-like</fullName>
    </submittedName>
</protein>
<reference evidence="4" key="2">
    <citation type="submission" date="2025-08" db="UniProtKB">
        <authorList>
            <consortium name="RefSeq"/>
        </authorList>
    </citation>
    <scope>IDENTIFICATION</scope>
</reference>
<dbReference type="InterPro" id="IPR001810">
    <property type="entry name" value="F-box_dom"/>
</dbReference>
<evidence type="ECO:0000259" key="2">
    <source>
        <dbReference type="Pfam" id="PF23622"/>
    </source>
</evidence>
<dbReference type="SUPFAM" id="SSF81383">
    <property type="entry name" value="F-box domain"/>
    <property type="match status" value="1"/>
</dbReference>
<dbReference type="Pfam" id="PF23622">
    <property type="entry name" value="LRR_At1g61320_AtMIF1"/>
    <property type="match status" value="1"/>
</dbReference>
<feature type="domain" description="At1g61320/AtMIF1 LRR" evidence="2">
    <location>
        <begin position="97"/>
        <end position="431"/>
    </location>
</feature>
<dbReference type="CDD" id="cd22160">
    <property type="entry name" value="F-box_AtFBL13-like"/>
    <property type="match status" value="1"/>
</dbReference>